<proteinExistence type="predicted"/>
<organism evidence="2 3">
    <name type="scientific">Paenibacillus marchantiophytorum</name>
    <dbReference type="NCBI Taxonomy" id="1619310"/>
    <lineage>
        <taxon>Bacteria</taxon>
        <taxon>Bacillati</taxon>
        <taxon>Bacillota</taxon>
        <taxon>Bacilli</taxon>
        <taxon>Bacillales</taxon>
        <taxon>Paenibacillaceae</taxon>
        <taxon>Paenibacillus</taxon>
    </lineage>
</organism>
<evidence type="ECO:0000313" key="2">
    <source>
        <dbReference type="EMBL" id="GFZ83745.1"/>
    </source>
</evidence>
<accession>A0ABQ1ER85</accession>
<evidence type="ECO:0000256" key="1">
    <source>
        <dbReference type="SAM" id="MobiDB-lite"/>
    </source>
</evidence>
<feature type="compositionally biased region" description="Low complexity" evidence="1">
    <location>
        <begin position="266"/>
        <end position="292"/>
    </location>
</feature>
<gene>
    <name evidence="2" type="ORF">GCM10008018_32050</name>
</gene>
<feature type="compositionally biased region" description="Low complexity" evidence="1">
    <location>
        <begin position="346"/>
        <end position="372"/>
    </location>
</feature>
<comment type="caution">
    <text evidence="2">The sequence shown here is derived from an EMBL/GenBank/DDBJ whole genome shotgun (WGS) entry which is preliminary data.</text>
</comment>
<dbReference type="EMBL" id="BMHE01000015">
    <property type="protein sequence ID" value="GFZ83745.1"/>
    <property type="molecule type" value="Genomic_DNA"/>
</dbReference>
<keyword evidence="3" id="KW-1185">Reference proteome</keyword>
<reference evidence="3" key="1">
    <citation type="journal article" date="2019" name="Int. J. Syst. Evol. Microbiol.">
        <title>The Global Catalogue of Microorganisms (GCM) 10K type strain sequencing project: providing services to taxonomists for standard genome sequencing and annotation.</title>
        <authorList>
            <consortium name="The Broad Institute Genomics Platform"/>
            <consortium name="The Broad Institute Genome Sequencing Center for Infectious Disease"/>
            <person name="Wu L."/>
            <person name="Ma J."/>
        </authorList>
    </citation>
    <scope>NUCLEOTIDE SEQUENCE [LARGE SCALE GENOMIC DNA]</scope>
    <source>
        <strain evidence="3">CGMCC 1.15043</strain>
    </source>
</reference>
<evidence type="ECO:0000313" key="3">
    <source>
        <dbReference type="Proteomes" id="UP000615455"/>
    </source>
</evidence>
<dbReference type="Proteomes" id="UP000615455">
    <property type="component" value="Unassembled WGS sequence"/>
</dbReference>
<name>A0ABQ1ER85_9BACL</name>
<feature type="region of interest" description="Disordered" evidence="1">
    <location>
        <begin position="266"/>
        <end position="373"/>
    </location>
</feature>
<protein>
    <recommendedName>
        <fullName evidence="4">Flagellar hook-length control protein FliK</fullName>
    </recommendedName>
</protein>
<sequence>MNISGLIRNLVGELTASDSKVLELKVGQIVKGVVLQLLSDQEALLNIGGVQVRAKLETPLKQGEVTMLQVQPESSSGGQVLLKPLTASDVQIADDSLSDLLKAFNVKDTASNRQMVQQMQQDGVPVSKENVKAFDQLMRSLPEGANKEEWAQAAILAHKKGLPLTMETVGALKQVTTGPPVGKVLEQLEQQASALLEQDPGHPAADTAKQVVALLKELRASAAATWPARPPEATAAAEAAAPAASQAGAGKTAAPAGAPQVIAGSPPAAAAGTAPPAASAAAGLEEPAAAAPRAEKAAGEAPAAGQPAARAAGAAEQPQAQARSAEPAREGEPPKAGSPAEPQPPAKQKAAAPAEAQARSAAPDAPAPAAESETNWISRMLKAVGVEHEAHLAAKLDERVDPMLRGRTQTDDLLPNLIAAGNQQDDTVKPAADTLKSLLLQLTASDDTPAPLKEAAQQAIGQITGQQLMLTGDKSAMFAHMTLFVPFMDGTGQQSAAIHIQSRKGKRGEVDASNCRLLFDLQMKVMGNTLLDVQVVNKIVSLNIHNDHPALAPLMEESKEEITAAMQKAGYQFISLKCSPYPLPPVLKENESDKQGISDGRADLRALFQPKTYKGVDFRA</sequence>
<evidence type="ECO:0008006" key="4">
    <source>
        <dbReference type="Google" id="ProtNLM"/>
    </source>
</evidence>
<feature type="compositionally biased region" description="Low complexity" evidence="1">
    <location>
        <begin position="299"/>
        <end position="322"/>
    </location>
</feature>